<name>A0A853FBC4_9BURK</name>
<dbReference type="CDD" id="cd00408">
    <property type="entry name" value="DHDPS-like"/>
    <property type="match status" value="1"/>
</dbReference>
<evidence type="ECO:0000256" key="11">
    <source>
        <dbReference type="ARBA" id="ARBA00047836"/>
    </source>
</evidence>
<accession>A0A853FBC4</accession>
<evidence type="ECO:0000256" key="10">
    <source>
        <dbReference type="ARBA" id="ARBA00023270"/>
    </source>
</evidence>
<evidence type="ECO:0000256" key="1">
    <source>
        <dbReference type="ARBA" id="ARBA00003294"/>
    </source>
</evidence>
<evidence type="ECO:0000256" key="14">
    <source>
        <dbReference type="PIRSR" id="PIRSR001365-1"/>
    </source>
</evidence>
<keyword evidence="8" id="KW-0457">Lysine biosynthesis</keyword>
<evidence type="ECO:0000256" key="7">
    <source>
        <dbReference type="ARBA" id="ARBA00022915"/>
    </source>
</evidence>
<dbReference type="InterPro" id="IPR005263">
    <property type="entry name" value="DapA"/>
</dbReference>
<feature type="active site" description="Schiff-base intermediate with substrate" evidence="14">
    <location>
        <position position="162"/>
    </location>
</feature>
<dbReference type="GO" id="GO:0019877">
    <property type="term" value="P:diaminopimelate biosynthetic process"/>
    <property type="evidence" value="ECO:0007669"/>
    <property type="project" value="UniProtKB-KW"/>
</dbReference>
<dbReference type="Gene3D" id="3.20.20.70">
    <property type="entry name" value="Aldolase class I"/>
    <property type="match status" value="1"/>
</dbReference>
<keyword evidence="17" id="KW-1185">Reference proteome</keyword>
<evidence type="ECO:0000313" key="17">
    <source>
        <dbReference type="Proteomes" id="UP000580517"/>
    </source>
</evidence>
<proteinExistence type="inferred from homology"/>
<dbReference type="RefSeq" id="WP_129967794.1">
    <property type="nucleotide sequence ID" value="NZ_JACCEW010000001.1"/>
</dbReference>
<dbReference type="GO" id="GO:0005829">
    <property type="term" value="C:cytosol"/>
    <property type="evidence" value="ECO:0007669"/>
    <property type="project" value="TreeGrafter"/>
</dbReference>
<dbReference type="PIRSF" id="PIRSF001365">
    <property type="entry name" value="DHDPS"/>
    <property type="match status" value="1"/>
</dbReference>
<dbReference type="PRINTS" id="PR00146">
    <property type="entry name" value="DHPICSNTHASE"/>
</dbReference>
<dbReference type="PANTHER" id="PTHR12128">
    <property type="entry name" value="DIHYDRODIPICOLINATE SYNTHASE"/>
    <property type="match status" value="1"/>
</dbReference>
<dbReference type="SMART" id="SM01130">
    <property type="entry name" value="DHDPS"/>
    <property type="match status" value="1"/>
</dbReference>
<dbReference type="Pfam" id="PF00701">
    <property type="entry name" value="DHDPS"/>
    <property type="match status" value="1"/>
</dbReference>
<dbReference type="UniPathway" id="UPA00034">
    <property type="reaction ID" value="UER00017"/>
</dbReference>
<dbReference type="EC" id="4.3.3.7" evidence="4 12"/>
<sequence length="291" mass="31566">MNTQGVLVPMVTPFDGDGKLDIQALEKLAQYFIGQGVSGLIPCGTTGEYYTLEPQERVQVLECVRDVGRGRVSLIAGINGMSTRECIANARQAEALGYEGLMLATPAYSLPGQGEIVAHFTDVAAATRLPIIMYNFPARVGVEIGFDAVAELSRVPNIVAIKESSGDFSRALKLIHANLPDFEVICGCDDQAVDFLFWGVRGWISGGANVFPGEQAEMVKAAHEQRWDDVRGMMSAMMPAIQNMESGDYNQKAKLGCRRHGIDVGSVRPPLRAMSESDATAFTRLLDAYSR</sequence>
<evidence type="ECO:0000256" key="5">
    <source>
        <dbReference type="ARBA" id="ARBA00022490"/>
    </source>
</evidence>
<evidence type="ECO:0000256" key="12">
    <source>
        <dbReference type="NCBIfam" id="TIGR00674"/>
    </source>
</evidence>
<evidence type="ECO:0000256" key="13">
    <source>
        <dbReference type="PIRNR" id="PIRNR001365"/>
    </source>
</evidence>
<dbReference type="AlphaFoldDB" id="A0A853FBC4"/>
<evidence type="ECO:0000256" key="8">
    <source>
        <dbReference type="ARBA" id="ARBA00023154"/>
    </source>
</evidence>
<keyword evidence="10" id="KW-0704">Schiff base</keyword>
<dbReference type="InterPro" id="IPR013785">
    <property type="entry name" value="Aldolase_TIM"/>
</dbReference>
<evidence type="ECO:0000256" key="6">
    <source>
        <dbReference type="ARBA" id="ARBA00022605"/>
    </source>
</evidence>
<dbReference type="Proteomes" id="UP000580517">
    <property type="component" value="Unassembled WGS sequence"/>
</dbReference>
<dbReference type="PANTHER" id="PTHR12128:SF66">
    <property type="entry name" value="4-HYDROXY-2-OXOGLUTARATE ALDOLASE, MITOCHONDRIAL"/>
    <property type="match status" value="1"/>
</dbReference>
<organism evidence="16 17">
    <name type="scientific">Allopusillimonas soli</name>
    <dbReference type="NCBI Taxonomy" id="659016"/>
    <lineage>
        <taxon>Bacteria</taxon>
        <taxon>Pseudomonadati</taxon>
        <taxon>Pseudomonadota</taxon>
        <taxon>Betaproteobacteria</taxon>
        <taxon>Burkholderiales</taxon>
        <taxon>Alcaligenaceae</taxon>
        <taxon>Allopusillimonas</taxon>
    </lineage>
</organism>
<dbReference type="NCBIfam" id="TIGR00674">
    <property type="entry name" value="dapA"/>
    <property type="match status" value="1"/>
</dbReference>
<evidence type="ECO:0000256" key="4">
    <source>
        <dbReference type="ARBA" id="ARBA00012086"/>
    </source>
</evidence>
<protein>
    <recommendedName>
        <fullName evidence="4 12">4-hydroxy-tetrahydrodipicolinate synthase</fullName>
        <ecNumber evidence="4 12">4.3.3.7</ecNumber>
    </recommendedName>
</protein>
<evidence type="ECO:0000256" key="15">
    <source>
        <dbReference type="PIRSR" id="PIRSR001365-2"/>
    </source>
</evidence>
<dbReference type="PROSITE" id="PS00666">
    <property type="entry name" value="DHDPS_2"/>
    <property type="match status" value="1"/>
</dbReference>
<evidence type="ECO:0000256" key="9">
    <source>
        <dbReference type="ARBA" id="ARBA00023239"/>
    </source>
</evidence>
<keyword evidence="7" id="KW-0220">Diaminopimelate biosynthesis</keyword>
<keyword evidence="6" id="KW-0028">Amino-acid biosynthesis</keyword>
<comment type="catalytic activity">
    <reaction evidence="11">
        <text>L-aspartate 4-semialdehyde + pyruvate = (2S,4S)-4-hydroxy-2,3,4,5-tetrahydrodipicolinate + H2O + H(+)</text>
        <dbReference type="Rhea" id="RHEA:34171"/>
        <dbReference type="ChEBI" id="CHEBI:15361"/>
        <dbReference type="ChEBI" id="CHEBI:15377"/>
        <dbReference type="ChEBI" id="CHEBI:15378"/>
        <dbReference type="ChEBI" id="CHEBI:67139"/>
        <dbReference type="ChEBI" id="CHEBI:537519"/>
        <dbReference type="EC" id="4.3.3.7"/>
    </reaction>
</comment>
<comment type="function">
    <text evidence="1">Catalyzes the condensation of (S)-aspartate-beta-semialdehyde [(S)-ASA] and pyruvate to 4-hydroxy-tetrahydrodipicolinate (HTPA).</text>
</comment>
<dbReference type="InterPro" id="IPR002220">
    <property type="entry name" value="DapA-like"/>
</dbReference>
<dbReference type="GO" id="GO:0009089">
    <property type="term" value="P:lysine biosynthetic process via diaminopimelate"/>
    <property type="evidence" value="ECO:0007669"/>
    <property type="project" value="UniProtKB-UniRule"/>
</dbReference>
<dbReference type="InterPro" id="IPR020625">
    <property type="entry name" value="Schiff_base-form_aldolases_AS"/>
</dbReference>
<evidence type="ECO:0000313" key="16">
    <source>
        <dbReference type="EMBL" id="NYT35851.1"/>
    </source>
</evidence>
<gene>
    <name evidence="16" type="primary">dapA</name>
    <name evidence="16" type="ORF">H0A68_03130</name>
</gene>
<reference evidence="16 17" key="1">
    <citation type="submission" date="2020-07" db="EMBL/GenBank/DDBJ databases">
        <title>Taxonomic revisions and descriptions of new bacterial species based on genomic comparisons in the high-G+C-content subgroup of the family Alcaligenaceae.</title>
        <authorList>
            <person name="Szabo A."/>
            <person name="Felfoldi T."/>
        </authorList>
    </citation>
    <scope>NUCLEOTIDE SEQUENCE [LARGE SCALE GENOMIC DNA]</scope>
    <source>
        <strain evidence="16 17">DSM 25264</strain>
    </source>
</reference>
<comment type="caution">
    <text evidence="16">The sequence shown here is derived from an EMBL/GenBank/DDBJ whole genome shotgun (WGS) entry which is preliminary data.</text>
</comment>
<dbReference type="OrthoDB" id="199953at2"/>
<feature type="binding site" evidence="15">
    <location>
        <position position="46"/>
    </location>
    <ligand>
        <name>pyruvate</name>
        <dbReference type="ChEBI" id="CHEBI:15361"/>
    </ligand>
</feature>
<keyword evidence="9 13" id="KW-0456">Lyase</keyword>
<comment type="pathway">
    <text evidence="2">Amino-acid biosynthesis; L-lysine biosynthesis via DAP pathway; (S)-tetrahydrodipicolinate from L-aspartate: step 3/4.</text>
</comment>
<comment type="similarity">
    <text evidence="3 13">Belongs to the DapA family.</text>
</comment>
<dbReference type="GO" id="GO:0008840">
    <property type="term" value="F:4-hydroxy-tetrahydrodipicolinate synthase activity"/>
    <property type="evidence" value="ECO:0007669"/>
    <property type="project" value="UniProtKB-UniRule"/>
</dbReference>
<keyword evidence="5" id="KW-0963">Cytoplasm</keyword>
<feature type="active site" description="Proton donor/acceptor" evidence="14">
    <location>
        <position position="134"/>
    </location>
</feature>
<dbReference type="EMBL" id="JACCEW010000001">
    <property type="protein sequence ID" value="NYT35851.1"/>
    <property type="molecule type" value="Genomic_DNA"/>
</dbReference>
<feature type="binding site" evidence="15">
    <location>
        <position position="204"/>
    </location>
    <ligand>
        <name>pyruvate</name>
        <dbReference type="ChEBI" id="CHEBI:15361"/>
    </ligand>
</feature>
<dbReference type="SUPFAM" id="SSF51569">
    <property type="entry name" value="Aldolase"/>
    <property type="match status" value="1"/>
</dbReference>
<evidence type="ECO:0000256" key="2">
    <source>
        <dbReference type="ARBA" id="ARBA00005120"/>
    </source>
</evidence>
<evidence type="ECO:0000256" key="3">
    <source>
        <dbReference type="ARBA" id="ARBA00007592"/>
    </source>
</evidence>